<keyword evidence="4" id="KW-1185">Reference proteome</keyword>
<name>A0AA43Q3G4_9GAMM</name>
<keyword evidence="3" id="KW-0808">Transferase</keyword>
<dbReference type="EMBL" id="JAQSDF010000016">
    <property type="protein sequence ID" value="MDI1230871.1"/>
    <property type="molecule type" value="Genomic_DNA"/>
</dbReference>
<dbReference type="InterPro" id="IPR000836">
    <property type="entry name" value="PRTase_dom"/>
</dbReference>
<dbReference type="CDD" id="cd06223">
    <property type="entry name" value="PRTases_typeI"/>
    <property type="match status" value="1"/>
</dbReference>
<dbReference type="InterPro" id="IPR022537">
    <property type="entry name" value="TRSP_dom"/>
</dbReference>
<reference evidence="3" key="1">
    <citation type="submission" date="2023-01" db="EMBL/GenBank/DDBJ databases">
        <title>Biogeochemical cycle of methane in antarctic sediments.</title>
        <authorList>
            <person name="Roldan D.M."/>
            <person name="Menes R.J."/>
        </authorList>
    </citation>
    <scope>NUCLEOTIDE SEQUENCE [LARGE SCALE GENOMIC DNA]</scope>
    <source>
        <strain evidence="3">K-2018 MAG008</strain>
    </source>
</reference>
<evidence type="ECO:0000259" key="2">
    <source>
        <dbReference type="Pfam" id="PF15609"/>
    </source>
</evidence>
<organism evidence="3 4">
    <name type="scientific">Candidatus Methylobacter titanis</name>
    <dbReference type="NCBI Taxonomy" id="3053457"/>
    <lineage>
        <taxon>Bacteria</taxon>
        <taxon>Pseudomonadati</taxon>
        <taxon>Pseudomonadota</taxon>
        <taxon>Gammaproteobacteria</taxon>
        <taxon>Methylococcales</taxon>
        <taxon>Methylococcaceae</taxon>
        <taxon>Methylobacter</taxon>
    </lineage>
</organism>
<accession>A0AA43Q3G4</accession>
<keyword evidence="3" id="KW-0328">Glycosyltransferase</keyword>
<comment type="caution">
    <text evidence="3">The sequence shown here is derived from an EMBL/GenBank/DDBJ whole genome shotgun (WGS) entry which is preliminary data.</text>
</comment>
<gene>
    <name evidence="3" type="ORF">PSU93_06970</name>
</gene>
<dbReference type="PIRSF" id="PIRSF020967">
    <property type="entry name" value="UCP020967"/>
    <property type="match status" value="1"/>
</dbReference>
<feature type="domain" description="TRSP" evidence="1">
    <location>
        <begin position="252"/>
        <end position="365"/>
    </location>
</feature>
<evidence type="ECO:0000259" key="1">
    <source>
        <dbReference type="Pfam" id="PF12500"/>
    </source>
</evidence>
<dbReference type="InterPro" id="IPR029057">
    <property type="entry name" value="PRTase-like"/>
</dbReference>
<evidence type="ECO:0000313" key="4">
    <source>
        <dbReference type="Proteomes" id="UP001160519"/>
    </source>
</evidence>
<protein>
    <submittedName>
        <fullName evidence="3">Phosphoribosyltransferase domain-containing protein</fullName>
    </submittedName>
</protein>
<dbReference type="GO" id="GO:0016757">
    <property type="term" value="F:glycosyltransferase activity"/>
    <property type="evidence" value="ECO:0007669"/>
    <property type="project" value="UniProtKB-KW"/>
</dbReference>
<sequence length="400" mass="44696">MPKTVTIKLDTGTLHLDIEPGRIPLNRLLGFAARVSSKRKFLLVSKVLGKHYPVSPKVMSWSYRALARMVLNSGADTGSLWIGMAETATGLGYGVFEAACREGTEQALFIQTTRYHLDGIERLEFEEAHSHATDFFLYYPERTDLRQQFLTAKTLVLIDDEISTGLTFLRLIKAYKEVNPGLQKVFIVSLVNFAHPDDRAALEDQAAVAVEWLCFRQGLLRFEDGQNAAIDRISVNVSGNGDCKKSLLAWPGRLGLNAPISLEKDVLKQLCSNGFSRDQAIDSRPILVLGTGECNTPAYLLGRELENRGFKAKVQSTTRSPIHQGNAIGSVCQFEDNYEDGIPNFIYNLNPDDYRDIILCHETPLCAALNDRLHAWQAISARFELQPGNTNHAKLHFFRP</sequence>
<dbReference type="InterPro" id="IPR011214">
    <property type="entry name" value="UCP020967"/>
</dbReference>
<feature type="domain" description="Orotate phosphoribosyltransferase-like" evidence="2">
    <location>
        <begin position="28"/>
        <end position="217"/>
    </location>
</feature>
<dbReference type="Pfam" id="PF12500">
    <property type="entry name" value="TRSP"/>
    <property type="match status" value="1"/>
</dbReference>
<proteinExistence type="predicted"/>
<dbReference type="AlphaFoldDB" id="A0AA43Q3G4"/>
<dbReference type="SUPFAM" id="SSF53271">
    <property type="entry name" value="PRTase-like"/>
    <property type="match status" value="1"/>
</dbReference>
<dbReference type="InterPro" id="IPR041688">
    <property type="entry name" value="PRTase_2"/>
</dbReference>
<dbReference type="Proteomes" id="UP001160519">
    <property type="component" value="Unassembled WGS sequence"/>
</dbReference>
<evidence type="ECO:0000313" key="3">
    <source>
        <dbReference type="EMBL" id="MDI1230871.1"/>
    </source>
</evidence>
<dbReference type="Pfam" id="PF15609">
    <property type="entry name" value="PRTase_2"/>
    <property type="match status" value="1"/>
</dbReference>